<dbReference type="SUPFAM" id="SSF53474">
    <property type="entry name" value="alpha/beta-Hydrolases"/>
    <property type="match status" value="1"/>
</dbReference>
<accession>A0A128FJZ8</accession>
<evidence type="ECO:0000313" key="2">
    <source>
        <dbReference type="EMBL" id="CZF86614.1"/>
    </source>
</evidence>
<feature type="compositionally biased region" description="Basic and acidic residues" evidence="1">
    <location>
        <begin position="33"/>
        <end position="48"/>
    </location>
</feature>
<dbReference type="Gene3D" id="3.40.50.1820">
    <property type="entry name" value="alpha/beta hydrolase"/>
    <property type="match status" value="1"/>
</dbReference>
<feature type="region of interest" description="Disordered" evidence="1">
    <location>
        <begin position="14"/>
        <end position="88"/>
    </location>
</feature>
<name>A0A128FJZ8_9GAMM</name>
<keyword evidence="3" id="KW-1185">Reference proteome</keyword>
<proteinExistence type="predicted"/>
<reference evidence="3" key="1">
    <citation type="submission" date="2016-02" db="EMBL/GenBank/DDBJ databases">
        <authorList>
            <person name="Rodrigo-Torres Lidia"/>
            <person name="Arahal R.David."/>
        </authorList>
    </citation>
    <scope>NUCLEOTIDE SEQUENCE [LARGE SCALE GENOMIC DNA]</scope>
    <source>
        <strain evidence="3">CECT 8713</strain>
    </source>
</reference>
<dbReference type="OrthoDB" id="7365670at2"/>
<feature type="compositionally biased region" description="Polar residues" evidence="1">
    <location>
        <begin position="65"/>
        <end position="84"/>
    </location>
</feature>
<dbReference type="InterPro" id="IPR029058">
    <property type="entry name" value="AB_hydrolase_fold"/>
</dbReference>
<protein>
    <submittedName>
        <fullName evidence="2">Alpha/beta hydrolase family protein</fullName>
    </submittedName>
</protein>
<dbReference type="RefSeq" id="WP_062714628.1">
    <property type="nucleotide sequence ID" value="NZ_CAWRCI010000073.1"/>
</dbReference>
<keyword evidence="2" id="KW-0378">Hydrolase</keyword>
<dbReference type="Proteomes" id="UP000073601">
    <property type="component" value="Unassembled WGS sequence"/>
</dbReference>
<evidence type="ECO:0000313" key="3">
    <source>
        <dbReference type="Proteomes" id="UP000073601"/>
    </source>
</evidence>
<evidence type="ECO:0000256" key="1">
    <source>
        <dbReference type="SAM" id="MobiDB-lite"/>
    </source>
</evidence>
<dbReference type="AlphaFoldDB" id="A0A128FJZ8"/>
<organism evidence="2 3">
    <name type="scientific">Grimontia marina</name>
    <dbReference type="NCBI Taxonomy" id="646534"/>
    <lineage>
        <taxon>Bacteria</taxon>
        <taxon>Pseudomonadati</taxon>
        <taxon>Pseudomonadota</taxon>
        <taxon>Gammaproteobacteria</taxon>
        <taxon>Vibrionales</taxon>
        <taxon>Vibrionaceae</taxon>
        <taxon>Grimontia</taxon>
    </lineage>
</organism>
<dbReference type="EMBL" id="FIZY01000073">
    <property type="protein sequence ID" value="CZF86614.1"/>
    <property type="molecule type" value="Genomic_DNA"/>
</dbReference>
<gene>
    <name evidence="2" type="ORF">GMA8713_04648</name>
</gene>
<sequence>MSKQYVSVIPNMDMPSNIRGVGGGAKLKTYEPTSEKDDFVSRKMRESDAAQSRTNGPIEHGEPYKSQSVLDSQSGQNTSINDQSTTDEEKDHLVVFLGGAGMRGDYQYDMVRALMQAGVKRAVCGNYSGVFENGEDLDYNEYVDMAADATSVIFYNQAEDDPIALQMVNSSECKIEQKYELGDTEWVTYSGKNAYGDDCPSSVLRVKLAPRTLDLSLQALDVTAPTPCQGGEFTFIGYSWGGVISARAAVYHANNGLTVDNLVLIGAPINHSLVKAVKSHAYIKNVIIMDLKEQGDPIYAGISDGEIISASFELGNQMIQGNGHFYYSGNDSEGKKRREELAATLVGMGIK</sequence>
<dbReference type="GO" id="GO:0016787">
    <property type="term" value="F:hydrolase activity"/>
    <property type="evidence" value="ECO:0007669"/>
    <property type="project" value="UniProtKB-KW"/>
</dbReference>